<dbReference type="Proteomes" id="UP000219036">
    <property type="component" value="Unassembled WGS sequence"/>
</dbReference>
<organism evidence="5 6">
    <name type="scientific">Persephonella hydrogeniphila</name>
    <dbReference type="NCBI Taxonomy" id="198703"/>
    <lineage>
        <taxon>Bacteria</taxon>
        <taxon>Pseudomonadati</taxon>
        <taxon>Aquificota</taxon>
        <taxon>Aquificia</taxon>
        <taxon>Aquificales</taxon>
        <taxon>Hydrogenothermaceae</taxon>
        <taxon>Persephonella</taxon>
    </lineage>
</organism>
<evidence type="ECO:0000256" key="1">
    <source>
        <dbReference type="ARBA" id="ARBA00022649"/>
    </source>
</evidence>
<keyword evidence="2" id="KW-0540">Nuclease</keyword>
<evidence type="ECO:0000256" key="2">
    <source>
        <dbReference type="ARBA" id="ARBA00022722"/>
    </source>
</evidence>
<dbReference type="GO" id="GO:0016787">
    <property type="term" value="F:hydrolase activity"/>
    <property type="evidence" value="ECO:0007669"/>
    <property type="project" value="UniProtKB-KW"/>
</dbReference>
<dbReference type="OrthoDB" id="10862at2"/>
<dbReference type="GO" id="GO:0110001">
    <property type="term" value="C:toxin-antitoxin complex"/>
    <property type="evidence" value="ECO:0007669"/>
    <property type="project" value="InterPro"/>
</dbReference>
<protein>
    <submittedName>
        <fullName evidence="5">Uncharacterized conserved protein YutE, UPF0331/DUF86 family</fullName>
    </submittedName>
</protein>
<gene>
    <name evidence="5" type="ORF">SAMN06265182_0362</name>
</gene>
<accession>A0A285N5U3</accession>
<dbReference type="InterPro" id="IPR037038">
    <property type="entry name" value="HepT-like_sf"/>
</dbReference>
<dbReference type="EMBL" id="OBEI01000001">
    <property type="protein sequence ID" value="SNZ03366.1"/>
    <property type="molecule type" value="Genomic_DNA"/>
</dbReference>
<proteinExistence type="inferred from homology"/>
<evidence type="ECO:0000313" key="6">
    <source>
        <dbReference type="Proteomes" id="UP000219036"/>
    </source>
</evidence>
<evidence type="ECO:0000313" key="5">
    <source>
        <dbReference type="EMBL" id="SNZ03366.1"/>
    </source>
</evidence>
<evidence type="ECO:0000256" key="3">
    <source>
        <dbReference type="ARBA" id="ARBA00022801"/>
    </source>
</evidence>
<keyword evidence="1" id="KW-1277">Toxin-antitoxin system</keyword>
<evidence type="ECO:0000256" key="4">
    <source>
        <dbReference type="ARBA" id="ARBA00024207"/>
    </source>
</evidence>
<dbReference type="PANTHER" id="PTHR33397">
    <property type="entry name" value="UPF0331 PROTEIN YUTE"/>
    <property type="match status" value="1"/>
</dbReference>
<dbReference type="GO" id="GO:0004540">
    <property type="term" value="F:RNA nuclease activity"/>
    <property type="evidence" value="ECO:0007669"/>
    <property type="project" value="InterPro"/>
</dbReference>
<comment type="similarity">
    <text evidence="4">Belongs to the HepT RNase toxin family.</text>
</comment>
<dbReference type="PANTHER" id="PTHR33397:SF3">
    <property type="entry name" value="MRNA NUCLEASE HEPT"/>
    <property type="match status" value="1"/>
</dbReference>
<dbReference type="RefSeq" id="WP_096999551.1">
    <property type="nucleotide sequence ID" value="NZ_OBEI01000001.1"/>
</dbReference>
<sequence length="288" mass="33673">MLDLQFLNDKASKLVLFLKKVDKILKNGREAFITTPIYPDRTQYYLISAYNELEEISCHLLKEITGEKHKGNCVQKIVKEQIFSEKLNRILTDYSNYISKIMEDNFSYSPEELYAIAKEIVKTLLEIFIKELAVVVKEIRSREPKLAIPVNIKKIQDHGKAIKSSVRKMSNFLNFPEEEFINTPLFIDRARYFSVVAVDSSLWICRHIMRKMKKKPDKNCFLKLSEESIISEETGKKLQEFSSLRDTLADPTKEIDPKKLYRMLKEITPVFLKFLSEISKALFKKTVQ</sequence>
<reference evidence="6" key="1">
    <citation type="submission" date="2017-09" db="EMBL/GenBank/DDBJ databases">
        <authorList>
            <person name="Varghese N."/>
            <person name="Submissions S."/>
        </authorList>
    </citation>
    <scope>NUCLEOTIDE SEQUENCE [LARGE SCALE GENOMIC DNA]</scope>
    <source>
        <strain evidence="6">DSM 15103</strain>
    </source>
</reference>
<dbReference type="Pfam" id="PF01934">
    <property type="entry name" value="HepT-like"/>
    <property type="match status" value="1"/>
</dbReference>
<name>A0A285N5U3_9AQUI</name>
<dbReference type="Gene3D" id="1.20.120.580">
    <property type="entry name" value="bsu32300-like"/>
    <property type="match status" value="1"/>
</dbReference>
<keyword evidence="3" id="KW-0378">Hydrolase</keyword>
<dbReference type="InterPro" id="IPR008201">
    <property type="entry name" value="HepT-like"/>
</dbReference>
<dbReference type="AlphaFoldDB" id="A0A285N5U3"/>
<keyword evidence="6" id="KW-1185">Reference proteome</keyword>
<dbReference type="InterPro" id="IPR052379">
    <property type="entry name" value="Type_VII_TA_RNase"/>
</dbReference>